<dbReference type="EMBL" id="FJOG01000042">
    <property type="protein sequence ID" value="CZR67228.1"/>
    <property type="molecule type" value="Genomic_DNA"/>
</dbReference>
<organism evidence="1 2">
    <name type="scientific">Phialocephala subalpina</name>
    <dbReference type="NCBI Taxonomy" id="576137"/>
    <lineage>
        <taxon>Eukaryota</taxon>
        <taxon>Fungi</taxon>
        <taxon>Dikarya</taxon>
        <taxon>Ascomycota</taxon>
        <taxon>Pezizomycotina</taxon>
        <taxon>Leotiomycetes</taxon>
        <taxon>Helotiales</taxon>
        <taxon>Mollisiaceae</taxon>
        <taxon>Phialocephala</taxon>
        <taxon>Phialocephala fortinii species complex</taxon>
    </lineage>
</organism>
<protein>
    <submittedName>
        <fullName evidence="1">Uncharacterized protein</fullName>
    </submittedName>
</protein>
<sequence length="229" mass="25701">MAGVLASHLAPFCSKSIAELQGASQMLRDLLGRHLLPEDQRFMKYQDTEYIDVHLYRSDRASLLDAADGDHGLQQLRAVLNQKHSALVIAGGNGISSDAEDLSKYLLTFQENTMMNFLLGGELRWTFKSRDLGHHLNSSAPEADVDPRDNLRSYLALAKLDEDMAAKGWAMLRLFGSVDTYDHNYEPRPPTPRMIRTLESVAEKDMTLCTDGFALFQTQLELARAELDQ</sequence>
<proteinExistence type="predicted"/>
<evidence type="ECO:0000313" key="1">
    <source>
        <dbReference type="EMBL" id="CZR67228.1"/>
    </source>
</evidence>
<name>A0A1L7XQI7_9HELO</name>
<keyword evidence="2" id="KW-1185">Reference proteome</keyword>
<evidence type="ECO:0000313" key="2">
    <source>
        <dbReference type="Proteomes" id="UP000184330"/>
    </source>
</evidence>
<dbReference type="Proteomes" id="UP000184330">
    <property type="component" value="Unassembled WGS sequence"/>
</dbReference>
<dbReference type="AlphaFoldDB" id="A0A1L7XQI7"/>
<gene>
    <name evidence="1" type="ORF">PAC_17127</name>
</gene>
<accession>A0A1L7XQI7</accession>
<reference evidence="1 2" key="1">
    <citation type="submission" date="2016-03" db="EMBL/GenBank/DDBJ databases">
        <authorList>
            <person name="Ploux O."/>
        </authorList>
    </citation>
    <scope>NUCLEOTIDE SEQUENCE [LARGE SCALE GENOMIC DNA]</scope>
    <source>
        <strain evidence="1 2">UAMH 11012</strain>
    </source>
</reference>